<sequence>MRRPIGWIDKKWEGGKREVRVSFHAENIKWQFLPAGEVDWDYDSKPTEENWLELEEKIENLCQRGHLFEKELALVKARGVPKRKRG</sequence>
<dbReference type="RefSeq" id="WP_307259169.1">
    <property type="nucleotide sequence ID" value="NZ_JAUSVL010000001.1"/>
</dbReference>
<proteinExistence type="predicted"/>
<comment type="caution">
    <text evidence="1">The sequence shown here is derived from an EMBL/GenBank/DDBJ whole genome shotgun (WGS) entry which is preliminary data.</text>
</comment>
<protein>
    <submittedName>
        <fullName evidence="1">Uncharacterized protein</fullName>
    </submittedName>
</protein>
<name>A0AAE3VCL7_9BACT</name>
<keyword evidence="2" id="KW-1185">Reference proteome</keyword>
<evidence type="ECO:0000313" key="2">
    <source>
        <dbReference type="Proteomes" id="UP001238163"/>
    </source>
</evidence>
<gene>
    <name evidence="1" type="ORF">J3R75_000112</name>
</gene>
<dbReference type="AlphaFoldDB" id="A0AAE3VCL7"/>
<evidence type="ECO:0000313" key="1">
    <source>
        <dbReference type="EMBL" id="MDQ0288005.1"/>
    </source>
</evidence>
<reference evidence="1" key="1">
    <citation type="submission" date="2023-07" db="EMBL/GenBank/DDBJ databases">
        <title>Genomic Encyclopedia of Type Strains, Phase IV (KMG-IV): sequencing the most valuable type-strain genomes for metagenomic binning, comparative biology and taxonomic classification.</title>
        <authorList>
            <person name="Goeker M."/>
        </authorList>
    </citation>
    <scope>NUCLEOTIDE SEQUENCE</scope>
    <source>
        <strain evidence="1">DSM 24202</strain>
    </source>
</reference>
<dbReference type="EMBL" id="JAUSVL010000001">
    <property type="protein sequence ID" value="MDQ0288005.1"/>
    <property type="molecule type" value="Genomic_DNA"/>
</dbReference>
<dbReference type="Proteomes" id="UP001238163">
    <property type="component" value="Unassembled WGS sequence"/>
</dbReference>
<organism evidence="1 2">
    <name type="scientific">Oligosphaera ethanolica</name>
    <dbReference type="NCBI Taxonomy" id="760260"/>
    <lineage>
        <taxon>Bacteria</taxon>
        <taxon>Pseudomonadati</taxon>
        <taxon>Lentisphaerota</taxon>
        <taxon>Oligosphaeria</taxon>
        <taxon>Oligosphaerales</taxon>
        <taxon>Oligosphaeraceae</taxon>
        <taxon>Oligosphaera</taxon>
    </lineage>
</organism>
<accession>A0AAE3VCL7</accession>